<evidence type="ECO:0000259" key="6">
    <source>
        <dbReference type="SMART" id="SM01359"/>
    </source>
</evidence>
<dbReference type="EMBL" id="DF967972">
    <property type="protein sequence ID" value="GAP13432.1"/>
    <property type="molecule type" value="Genomic_DNA"/>
</dbReference>
<protein>
    <submittedName>
        <fullName evidence="9">Large extracellular alpha-helical protein</fullName>
    </submittedName>
</protein>
<evidence type="ECO:0000313" key="10">
    <source>
        <dbReference type="Proteomes" id="UP000055060"/>
    </source>
</evidence>
<feature type="transmembrane region" description="Helical" evidence="5">
    <location>
        <begin position="709"/>
        <end position="730"/>
    </location>
</feature>
<dbReference type="RefSeq" id="WP_075072769.1">
    <property type="nucleotide sequence ID" value="NZ_DF967972.1"/>
</dbReference>
<dbReference type="CDD" id="cd02891">
    <property type="entry name" value="A2M_like"/>
    <property type="match status" value="1"/>
</dbReference>
<comment type="similarity">
    <text evidence="1">Belongs to the protease inhibitor I39 (alpha-2-macroglobulin) family. Bacterial alpha-2-macroglobulin subfamily.</text>
</comment>
<feature type="domain" description="Alpha-2-macroglobulin bait region" evidence="6">
    <location>
        <begin position="446"/>
        <end position="586"/>
    </location>
</feature>
<keyword evidence="5" id="KW-0812">Transmembrane</keyword>
<feature type="transmembrane region" description="Helical" evidence="5">
    <location>
        <begin position="813"/>
        <end position="835"/>
    </location>
</feature>
<reference evidence="9" key="1">
    <citation type="submission" date="2015-07" db="EMBL/GenBank/DDBJ databases">
        <title>Draft Genome Sequences of Anaerolinea thermolimosa IMO-1, Bellilinea caldifistulae GOMI-1, Leptolinea tardivitalis YMTK-2, Levilinea saccharolytica KIBI-1,Longilinea arvoryzae KOME-1, Previously Described as Members of the Anaerolineaceae (Chloroflexi).</title>
        <authorList>
            <person name="Sekiguchi Y."/>
            <person name="Ohashi A."/>
            <person name="Matsuura N."/>
            <person name="Tourlousse M.D."/>
        </authorList>
    </citation>
    <scope>NUCLEOTIDE SEQUENCE [LARGE SCALE GENOMIC DNA]</scope>
    <source>
        <strain evidence="9">KOME-1</strain>
    </source>
</reference>
<name>A0A0S7BGW0_9CHLR</name>
<dbReference type="Pfam" id="PF17791">
    <property type="entry name" value="MG3"/>
    <property type="match status" value="1"/>
</dbReference>
<evidence type="ECO:0000259" key="8">
    <source>
        <dbReference type="SMART" id="SM01361"/>
    </source>
</evidence>
<dbReference type="InterPro" id="IPR041555">
    <property type="entry name" value="MG3"/>
</dbReference>
<dbReference type="Gene3D" id="2.20.130.20">
    <property type="match status" value="1"/>
</dbReference>
<dbReference type="Gene3D" id="1.50.10.20">
    <property type="match status" value="1"/>
</dbReference>
<dbReference type="Pfam" id="PF00207">
    <property type="entry name" value="A2M"/>
    <property type="match status" value="1"/>
</dbReference>
<gene>
    <name evidence="9" type="ORF">LARV_01186</name>
</gene>
<dbReference type="Gene3D" id="2.60.40.1930">
    <property type="match status" value="3"/>
</dbReference>
<dbReference type="InterPro" id="IPR002890">
    <property type="entry name" value="MG2"/>
</dbReference>
<keyword evidence="5" id="KW-1133">Transmembrane helix</keyword>
<dbReference type="InterPro" id="IPR001599">
    <property type="entry name" value="Macroglobln_a2"/>
</dbReference>
<dbReference type="InterPro" id="IPR036595">
    <property type="entry name" value="A-macroglobulin_rcpt-bd_sf"/>
</dbReference>
<dbReference type="Pfam" id="PF01835">
    <property type="entry name" value="MG2"/>
    <property type="match status" value="1"/>
</dbReference>
<evidence type="ECO:0000259" key="7">
    <source>
        <dbReference type="SMART" id="SM01360"/>
    </source>
</evidence>
<dbReference type="Pfam" id="PF07703">
    <property type="entry name" value="A2M_BRD"/>
    <property type="match status" value="1"/>
</dbReference>
<dbReference type="InterPro" id="IPR013783">
    <property type="entry name" value="Ig-like_fold"/>
</dbReference>
<dbReference type="Gene3D" id="2.60.40.10">
    <property type="entry name" value="Immunoglobulins"/>
    <property type="match status" value="2"/>
</dbReference>
<dbReference type="SUPFAM" id="SSF48239">
    <property type="entry name" value="Terpenoid cyclases/Protein prenyltransferases"/>
    <property type="match status" value="1"/>
</dbReference>
<dbReference type="SMART" id="SM01361">
    <property type="entry name" value="A2M_recep"/>
    <property type="match status" value="1"/>
</dbReference>
<feature type="transmembrane region" description="Helical" evidence="5">
    <location>
        <begin position="847"/>
        <end position="872"/>
    </location>
</feature>
<dbReference type="SUPFAM" id="SSF49410">
    <property type="entry name" value="Alpha-macroglobulin receptor domain"/>
    <property type="match status" value="1"/>
</dbReference>
<feature type="transmembrane region" description="Helical" evidence="5">
    <location>
        <begin position="673"/>
        <end position="697"/>
    </location>
</feature>
<dbReference type="PANTHER" id="PTHR11412">
    <property type="entry name" value="MACROGLOBULIN / COMPLEMENT"/>
    <property type="match status" value="1"/>
</dbReference>
<dbReference type="Gene3D" id="6.20.50.160">
    <property type="match status" value="1"/>
</dbReference>
<dbReference type="STRING" id="360412.LARV_01186"/>
<evidence type="ECO:0000256" key="5">
    <source>
        <dbReference type="SAM" id="Phobius"/>
    </source>
</evidence>
<keyword evidence="10" id="KW-1185">Reference proteome</keyword>
<dbReference type="InterPro" id="IPR050473">
    <property type="entry name" value="A2M/Complement_sys"/>
</dbReference>
<dbReference type="GO" id="GO:0005615">
    <property type="term" value="C:extracellular space"/>
    <property type="evidence" value="ECO:0007669"/>
    <property type="project" value="InterPro"/>
</dbReference>
<dbReference type="InterPro" id="IPR047565">
    <property type="entry name" value="Alpha-macroglob_thiol-ester_cl"/>
</dbReference>
<dbReference type="SMART" id="SM01360">
    <property type="entry name" value="A2M"/>
    <property type="match status" value="1"/>
</dbReference>
<dbReference type="PANTHER" id="PTHR11412:SF136">
    <property type="entry name" value="CD109 ANTIGEN"/>
    <property type="match status" value="1"/>
</dbReference>
<keyword evidence="2" id="KW-0732">Signal</keyword>
<feature type="domain" description="Alpha-2-macroglobulin" evidence="7">
    <location>
        <begin position="938"/>
        <end position="1028"/>
    </location>
</feature>
<dbReference type="Proteomes" id="UP000055060">
    <property type="component" value="Unassembled WGS sequence"/>
</dbReference>
<sequence length="1652" mass="178673">MNTRRFPLWARLLLVVLLVGTLAALAVYFANLPENLSQHETLVLGQNRWAPGSEALVHVLVRDSSNGSPLANAQVEAQLKPAGGQVFSATTDAQGSAVVRVQVPADAAPEQTLVVRTRSALGADEVEQKISVERDYRLFLSTDKPIYQPGQVIHLRALALSAFDLSPADGQEVEVIIADGKGNKVFRQKIDTSEYGAVWTDFQLASEVNTGDYKISAVMGDTTSEKTVSVEHYALPKFEVTLDTERDYYTPGSVVRGTLEARYFFGKPVANSPVHLEGATFDVQRNLEVTLDGQTDAEGRYTFEFALPGYIAGSDLDNGLGTFYVQAAVTDQTQHSEISNLSLPVAARALVIEAVPESGVLKPGVENLLYVMTSYPDGSPADCDLVLTLNNGGTVMDAQTGEFGVAELRFTPTDPYQAVQINANDSAGNRASANFSFSGTWEEESVLLRPDQPVYRVGDTMNLTVLTTARQGSVYLDIVREGQTVSTRSLEIQDGRADAAVDLTPDLFGTLELHAYKILSSGSIVRDSRLVAVENRADLAVSFAAGQETYLPGDTASLDLRVQAADTQGVQAAVGLAIVDESVFALAEQDPGFAKLYFLLESQLLEPKYDLHGFSVPDLMIGVPSNNPDFKRALARTGQAAMAAAVPTGQAFSLQVDTRTEHMQQANTLRTRFFNGFSLALFGGWILLALAVAFFNGRRLVREGRFGRAILVLGGTLLGLGLISLIIPLGENDRWVSTYWQRLEVIIEALLNQANLVALGILALIGLIGLIVAAARSKDVDLGWLLGGAALSFGILVLLSLSLQFIDLNTGDAWVTVLLITAAVVLLLYPLSFLLRAAGFLLERRGWASFGALTVGLALLVVSLPLGAITMMGGGGAMAPAMVEQKVNRDMVGAIPPMMAPMATQAPMVEEAAPAGTAENTTGSAQEAPRLRQYFPETMLWLPDAVTDANGDLHLDVPVADSITTWRMTALASSKDGRMGSISTPLVVFQDFFIDLDLPAALTVGDEVAVPVGVYNYLTEEQTVRLELQAEDWFELVGEGSQEISLQPNEINVVYFRVRALDFGPQSFQVTAWGSKMSDAIRKPVTVYPNGKLISATASDRLEADLPADQAVFIPNEAVAGTQKLLVKIYPGMVSQVVEGLDSILQMPSGCFEQTSSTTYPNVLVLDYLKNTQQLAPEVQMKAEEYINLGYQRLLTFEVAGGGFSLFGDAPADRMLTAYGLQEFSDMSRVHSVDEALIQRTADWLLAQQESDGSWKNDRGLVHEGSWAALGDDRTPVTAYIVWSLISAGQFDDAGVQKGLEYVREHATQMDDPYALALVTNALVAADRERGDTLSSATQAALDRLAGMAQRSGSQAFWSSQVATFMGGEGQTGSVETTALAAYAMLRARYDPQLSTAALTYLIQTKDNAGTWYTTQATVLALKALIESVSAGGEGANATLTVTLNGGQERTLEVTPETFDVVQMVSFEDVLPGAENHIAIQMQGQGNLMYQVVSSYYLPWDKLAQYPELQPQQELVSIDVAYDRTELAVNDTVTVNVTVNLNQPGGKAESALIDLGLPPGFTVMSEDLDAWVARFNDVPEDYDFPAIQRYELTGRQILVYITNLQEGKPLEFSYRLLARFPLQAQTPSSSAYDYYNPDVNGLDDPQTLVVNP</sequence>
<dbReference type="Pfam" id="PF07678">
    <property type="entry name" value="TED_complement"/>
    <property type="match status" value="1"/>
</dbReference>
<dbReference type="InterPro" id="IPR011625">
    <property type="entry name" value="A2M_N_BRD"/>
</dbReference>
<dbReference type="InterPro" id="IPR009048">
    <property type="entry name" value="A-macroglobulin_rcpt-bd"/>
</dbReference>
<keyword evidence="5" id="KW-0472">Membrane</keyword>
<evidence type="ECO:0000256" key="3">
    <source>
        <dbReference type="ARBA" id="ARBA00022966"/>
    </source>
</evidence>
<dbReference type="Pfam" id="PF07677">
    <property type="entry name" value="A2M_recep"/>
    <property type="match status" value="1"/>
</dbReference>
<dbReference type="SMART" id="SM01419">
    <property type="entry name" value="Thiol-ester_cl"/>
    <property type="match status" value="1"/>
</dbReference>
<dbReference type="GO" id="GO:0004866">
    <property type="term" value="F:endopeptidase inhibitor activity"/>
    <property type="evidence" value="ECO:0007669"/>
    <property type="project" value="InterPro"/>
</dbReference>
<accession>A0A0S7BGW0</accession>
<feature type="transmembrane region" description="Helical" evidence="5">
    <location>
        <begin position="782"/>
        <end position="801"/>
    </location>
</feature>
<dbReference type="Gene3D" id="2.60.40.1940">
    <property type="match status" value="1"/>
</dbReference>
<feature type="domain" description="Alpha-macroglobulin receptor-binding" evidence="8">
    <location>
        <begin position="1548"/>
        <end position="1645"/>
    </location>
</feature>
<dbReference type="InterPro" id="IPR008930">
    <property type="entry name" value="Terpenoid_cyclase/PrenylTrfase"/>
</dbReference>
<dbReference type="Gene3D" id="2.60.40.690">
    <property type="entry name" value="Alpha-macroglobulin, receptor-binding domain"/>
    <property type="match status" value="1"/>
</dbReference>
<evidence type="ECO:0000256" key="4">
    <source>
        <dbReference type="ARBA" id="ARBA00023157"/>
    </source>
</evidence>
<dbReference type="SMART" id="SM01359">
    <property type="entry name" value="A2M_N_2"/>
    <property type="match status" value="1"/>
</dbReference>
<feature type="transmembrane region" description="Helical" evidence="5">
    <location>
        <begin position="750"/>
        <end position="775"/>
    </location>
</feature>
<proteinExistence type="inferred from homology"/>
<keyword evidence="3" id="KW-0882">Thioester bond</keyword>
<keyword evidence="4" id="KW-1015">Disulfide bond</keyword>
<evidence type="ECO:0000256" key="1">
    <source>
        <dbReference type="ARBA" id="ARBA00010556"/>
    </source>
</evidence>
<organism evidence="9">
    <name type="scientific">Longilinea arvoryzae</name>
    <dbReference type="NCBI Taxonomy" id="360412"/>
    <lineage>
        <taxon>Bacteria</taxon>
        <taxon>Bacillati</taxon>
        <taxon>Chloroflexota</taxon>
        <taxon>Anaerolineae</taxon>
        <taxon>Anaerolineales</taxon>
        <taxon>Anaerolineaceae</taxon>
        <taxon>Longilinea</taxon>
    </lineage>
</organism>
<evidence type="ECO:0000313" key="9">
    <source>
        <dbReference type="EMBL" id="GAP13432.1"/>
    </source>
</evidence>
<evidence type="ECO:0000256" key="2">
    <source>
        <dbReference type="ARBA" id="ARBA00022729"/>
    </source>
</evidence>
<dbReference type="InterPro" id="IPR011626">
    <property type="entry name" value="Alpha-macroglobulin_TED"/>
</dbReference>